<keyword evidence="1" id="KW-0472">Membrane</keyword>
<dbReference type="Proteomes" id="UP000094236">
    <property type="component" value="Unassembled WGS sequence"/>
</dbReference>
<reference evidence="3" key="1">
    <citation type="submission" date="2016-05" db="EMBL/GenBank/DDBJ databases">
        <title>Comparative genomics of biotechnologically important yeasts.</title>
        <authorList>
            <consortium name="DOE Joint Genome Institute"/>
            <person name="Riley R."/>
            <person name="Haridas S."/>
            <person name="Wolfe K.H."/>
            <person name="Lopes M.R."/>
            <person name="Hittinger C.T."/>
            <person name="Goker M."/>
            <person name="Salamov A."/>
            <person name="Wisecaver J."/>
            <person name="Long T.M."/>
            <person name="Aerts A.L."/>
            <person name="Barry K."/>
            <person name="Choi C."/>
            <person name="Clum A."/>
            <person name="Coughlan A.Y."/>
            <person name="Deshpande S."/>
            <person name="Douglass A.P."/>
            <person name="Hanson S.J."/>
            <person name="Klenk H.-P."/>
            <person name="Labutti K."/>
            <person name="Lapidus A."/>
            <person name="Lindquist E."/>
            <person name="Lipzen A."/>
            <person name="Meier-Kolthoff J.P."/>
            <person name="Ohm R.A."/>
            <person name="Otillar R.P."/>
            <person name="Pangilinan J."/>
            <person name="Peng Y."/>
            <person name="Rokas A."/>
            <person name="Rosa C.A."/>
            <person name="Scheuner C."/>
            <person name="Sibirny A.A."/>
            <person name="Slot J.C."/>
            <person name="Stielow J.B."/>
            <person name="Sun H."/>
            <person name="Kurtzman C.P."/>
            <person name="Blackwell M."/>
            <person name="Grigoriev I.V."/>
            <person name="Jeffries T.W."/>
        </authorList>
    </citation>
    <scope>NUCLEOTIDE SEQUENCE [LARGE SCALE GENOMIC DNA]</scope>
    <source>
        <strain evidence="3">NRRL Y-2460</strain>
    </source>
</reference>
<name>A0A1E4TZL7_PACTA</name>
<protein>
    <recommendedName>
        <fullName evidence="4">Protein SUR7</fullName>
    </recommendedName>
</protein>
<dbReference type="PANTHER" id="PTHR36414">
    <property type="entry name" value="PROTEIN SUR7"/>
    <property type="match status" value="1"/>
</dbReference>
<organism evidence="2 3">
    <name type="scientific">Pachysolen tannophilus NRRL Y-2460</name>
    <dbReference type="NCBI Taxonomy" id="669874"/>
    <lineage>
        <taxon>Eukaryota</taxon>
        <taxon>Fungi</taxon>
        <taxon>Dikarya</taxon>
        <taxon>Ascomycota</taxon>
        <taxon>Saccharomycotina</taxon>
        <taxon>Pichiomycetes</taxon>
        <taxon>Pachysolenaceae</taxon>
        <taxon>Pachysolen</taxon>
    </lineage>
</organism>
<accession>A0A1E4TZL7</accession>
<dbReference type="GO" id="GO:0005938">
    <property type="term" value="C:cell cortex"/>
    <property type="evidence" value="ECO:0007669"/>
    <property type="project" value="TreeGrafter"/>
</dbReference>
<dbReference type="GO" id="GO:0030866">
    <property type="term" value="P:cortical actin cytoskeleton organization"/>
    <property type="evidence" value="ECO:0007669"/>
    <property type="project" value="TreeGrafter"/>
</dbReference>
<evidence type="ECO:0008006" key="4">
    <source>
        <dbReference type="Google" id="ProtNLM"/>
    </source>
</evidence>
<dbReference type="AlphaFoldDB" id="A0A1E4TZL7"/>
<dbReference type="GO" id="GO:0045121">
    <property type="term" value="C:membrane raft"/>
    <property type="evidence" value="ECO:0007669"/>
    <property type="project" value="TreeGrafter"/>
</dbReference>
<gene>
    <name evidence="2" type="ORF">PACTADRAFT_48933</name>
</gene>
<proteinExistence type="predicted"/>
<evidence type="ECO:0000313" key="2">
    <source>
        <dbReference type="EMBL" id="ODV97185.1"/>
    </source>
</evidence>
<keyword evidence="3" id="KW-1185">Reference proteome</keyword>
<dbReference type="GO" id="GO:0032185">
    <property type="term" value="P:septin cytoskeleton organization"/>
    <property type="evidence" value="ECO:0007669"/>
    <property type="project" value="TreeGrafter"/>
</dbReference>
<feature type="transmembrane region" description="Helical" evidence="1">
    <location>
        <begin position="188"/>
        <end position="209"/>
    </location>
</feature>
<dbReference type="GO" id="GO:0005886">
    <property type="term" value="C:plasma membrane"/>
    <property type="evidence" value="ECO:0007669"/>
    <property type="project" value="InterPro"/>
</dbReference>
<dbReference type="InterPro" id="IPR009571">
    <property type="entry name" value="SUR7/Rim9-like_fungi"/>
</dbReference>
<dbReference type="PANTHER" id="PTHR36414:SF1">
    <property type="entry name" value="PROTEIN SUR7"/>
    <property type="match status" value="1"/>
</dbReference>
<keyword evidence="1" id="KW-0812">Transmembrane</keyword>
<evidence type="ECO:0000313" key="3">
    <source>
        <dbReference type="Proteomes" id="UP000094236"/>
    </source>
</evidence>
<evidence type="ECO:0000256" key="1">
    <source>
        <dbReference type="SAM" id="Phobius"/>
    </source>
</evidence>
<sequence>MVKIISSIIQFLLLAGTTLLLLFIVMSGSIDHAPIDKFYWIQADTSGISGAPSISKWTFWGICSYEGGSTNGNCDNLGPAYAFSPVDNFNTTTNVPTSFVDNRDTYYYLTRFSWVFYLISLVFIGVSFICWWFSGFIASMKFTLTFFTSLTLLLDTTATCCQTAAIVLGKNAFASSGLSSKLGPSMLGMAWASVACLILLSFETCFSAARSSFLEHKQRHDLEKQQRDLYKADPEMGAFQQAQVTQPNTAQNQGTLASNNEGGIRFFKIRRNNRTSDEESV</sequence>
<dbReference type="GO" id="GO:0031505">
    <property type="term" value="P:fungal-type cell wall organization"/>
    <property type="evidence" value="ECO:0007669"/>
    <property type="project" value="TreeGrafter"/>
</dbReference>
<feature type="transmembrane region" description="Helical" evidence="1">
    <location>
        <begin position="146"/>
        <end position="168"/>
    </location>
</feature>
<dbReference type="OrthoDB" id="5419460at2759"/>
<dbReference type="GO" id="GO:0006897">
    <property type="term" value="P:endocytosis"/>
    <property type="evidence" value="ECO:0007669"/>
    <property type="project" value="TreeGrafter"/>
</dbReference>
<dbReference type="EMBL" id="KV454012">
    <property type="protein sequence ID" value="ODV97185.1"/>
    <property type="molecule type" value="Genomic_DNA"/>
</dbReference>
<dbReference type="Pfam" id="PF06687">
    <property type="entry name" value="SUR7"/>
    <property type="match status" value="1"/>
</dbReference>
<feature type="transmembrane region" description="Helical" evidence="1">
    <location>
        <begin position="114"/>
        <end position="134"/>
    </location>
</feature>
<keyword evidence="1" id="KW-1133">Transmembrane helix</keyword>